<keyword evidence="6" id="KW-1133">Transmembrane helix</keyword>
<dbReference type="NCBIfam" id="TIGR00254">
    <property type="entry name" value="GGDEF"/>
    <property type="match status" value="1"/>
</dbReference>
<evidence type="ECO:0000313" key="8">
    <source>
        <dbReference type="EMBL" id="PHH04171.1"/>
    </source>
</evidence>
<reference evidence="9" key="1">
    <citation type="submission" date="2017-09" db="EMBL/GenBank/DDBJ databases">
        <title>FDA dAtabase for Regulatory Grade micrObial Sequences (FDA-ARGOS): Supporting development and validation of Infectious Disease Dx tests.</title>
        <authorList>
            <person name="Minogue T."/>
            <person name="Wolcott M."/>
            <person name="Wasieloski L."/>
            <person name="Aguilar W."/>
            <person name="Moore D."/>
            <person name="Tallon L."/>
            <person name="Sadzewicz L."/>
            <person name="Ott S."/>
            <person name="Zhao X."/>
            <person name="Nagaraj S."/>
            <person name="Vavikolanu K."/>
            <person name="Aluvathingal J."/>
            <person name="Nadendla S."/>
            <person name="Sichtig H."/>
        </authorList>
    </citation>
    <scope>NUCLEOTIDE SEQUENCE [LARGE SCALE GENOMIC DNA]</scope>
    <source>
        <strain evidence="9">FDAARGOS_404</strain>
    </source>
</reference>
<evidence type="ECO:0000313" key="9">
    <source>
        <dbReference type="Proteomes" id="UP000222768"/>
    </source>
</evidence>
<evidence type="ECO:0000256" key="4">
    <source>
        <dbReference type="ARBA" id="ARBA00023134"/>
    </source>
</evidence>
<feature type="domain" description="GGDEF" evidence="7">
    <location>
        <begin position="331"/>
        <end position="468"/>
    </location>
</feature>
<dbReference type="EMBL" id="PDLK01000002">
    <property type="protein sequence ID" value="PHH04171.1"/>
    <property type="molecule type" value="Genomic_DNA"/>
</dbReference>
<dbReference type="PANTHER" id="PTHR45138">
    <property type="entry name" value="REGULATORY COMPONENTS OF SENSORY TRANSDUCTION SYSTEM"/>
    <property type="match status" value="1"/>
</dbReference>
<keyword evidence="4" id="KW-0342">GTP-binding</keyword>
<dbReference type="CDD" id="cd01949">
    <property type="entry name" value="GGDEF"/>
    <property type="match status" value="1"/>
</dbReference>
<feature type="transmembrane region" description="Helical" evidence="6">
    <location>
        <begin position="271"/>
        <end position="292"/>
    </location>
</feature>
<feature type="transmembrane region" description="Helical" evidence="6">
    <location>
        <begin position="128"/>
        <end position="147"/>
    </location>
</feature>
<sequence>MSSSSSGTFALFHSQSPLRNAAGIFALTTLFYFIGAQLRLVESLSMFWPLNGVMAGVFARYAYLNRLHYYAISYIAMLLYDLMTTQWGVSSLGINLSNMVFIVTVALLVQRDRRLKNRTPDPVNALRLFNYCLLAALLCAIVGAVASGAVSNRTFWPLIADWFSEQFSTGVLIVPCLLTITWPTFNWAVRAEQLMPVVALVISVVASVVIGGAGALAFPMPALIWCAVRYSLPATCLLTFVTGAVEITLVANSIITIVATTPLTTPMMFSARLGIATMAICPVMVSVSMAAINSLMRQISLRADYDFLTQVYSRSGLYEALKSDEGKRKSPQLTVMLLDIDYFKSINDNFGHECGDAVLAAFARKVQETVGSAGRVARMGGEEFAVVVNNASAQQGYALAERIRTTIEQHPFIWRGQSLFLTVSIGLGSGKSESWKLTDDFNRLMSEADDYLYRSKKAGRNRTSARMTEITTARQKTEATQEL</sequence>
<gene>
    <name evidence="8" type="ORF">CRX53_09405</name>
</gene>
<comment type="catalytic activity">
    <reaction evidence="5">
        <text>2 GTP = 3',3'-c-di-GMP + 2 diphosphate</text>
        <dbReference type="Rhea" id="RHEA:24898"/>
        <dbReference type="ChEBI" id="CHEBI:33019"/>
        <dbReference type="ChEBI" id="CHEBI:37565"/>
        <dbReference type="ChEBI" id="CHEBI:58805"/>
        <dbReference type="EC" id="2.7.7.65"/>
    </reaction>
</comment>
<feature type="transmembrane region" description="Helical" evidence="6">
    <location>
        <begin position="167"/>
        <end position="185"/>
    </location>
</feature>
<keyword evidence="4" id="KW-0547">Nucleotide-binding</keyword>
<feature type="transmembrane region" description="Helical" evidence="6">
    <location>
        <begin position="89"/>
        <end position="108"/>
    </location>
</feature>
<evidence type="ECO:0000256" key="2">
    <source>
        <dbReference type="ARBA" id="ARBA00004665"/>
    </source>
</evidence>
<dbReference type="InterPro" id="IPR043128">
    <property type="entry name" value="Rev_trsase/Diguanyl_cyclase"/>
</dbReference>
<evidence type="ECO:0000256" key="1">
    <source>
        <dbReference type="ARBA" id="ARBA00001946"/>
    </source>
</evidence>
<dbReference type="GO" id="GO:0005886">
    <property type="term" value="C:plasma membrane"/>
    <property type="evidence" value="ECO:0007669"/>
    <property type="project" value="TreeGrafter"/>
</dbReference>
<comment type="caution">
    <text evidence="8">The sequence shown here is derived from an EMBL/GenBank/DDBJ whole genome shotgun (WGS) entry which is preliminary data.</text>
</comment>
<dbReference type="RefSeq" id="WP_032618067.1">
    <property type="nucleotide sequence ID" value="NZ_CP083630.1"/>
</dbReference>
<dbReference type="Gene3D" id="3.30.70.270">
    <property type="match status" value="1"/>
</dbReference>
<dbReference type="FunFam" id="3.30.70.270:FF:000001">
    <property type="entry name" value="Diguanylate cyclase domain protein"/>
    <property type="match status" value="1"/>
</dbReference>
<dbReference type="GO" id="GO:1902201">
    <property type="term" value="P:negative regulation of bacterial-type flagellum-dependent cell motility"/>
    <property type="evidence" value="ECO:0007669"/>
    <property type="project" value="TreeGrafter"/>
</dbReference>
<keyword evidence="6" id="KW-0812">Transmembrane</keyword>
<evidence type="ECO:0000256" key="6">
    <source>
        <dbReference type="SAM" id="Phobius"/>
    </source>
</evidence>
<dbReference type="InterPro" id="IPR000160">
    <property type="entry name" value="GGDEF_dom"/>
</dbReference>
<organism evidence="8 9">
    <name type="scientific">Leclercia adecarboxylata</name>
    <dbReference type="NCBI Taxonomy" id="83655"/>
    <lineage>
        <taxon>Bacteria</taxon>
        <taxon>Pseudomonadati</taxon>
        <taxon>Pseudomonadota</taxon>
        <taxon>Gammaproteobacteria</taxon>
        <taxon>Enterobacterales</taxon>
        <taxon>Enterobacteriaceae</taxon>
        <taxon>Leclercia</taxon>
    </lineage>
</organism>
<dbReference type="GO" id="GO:0005525">
    <property type="term" value="F:GTP binding"/>
    <property type="evidence" value="ECO:0007669"/>
    <property type="project" value="UniProtKB-KW"/>
</dbReference>
<comment type="cofactor">
    <cofactor evidence="1">
        <name>Mg(2+)</name>
        <dbReference type="ChEBI" id="CHEBI:18420"/>
    </cofactor>
</comment>
<dbReference type="EC" id="2.7.7.65" evidence="3"/>
<dbReference type="GO" id="GO:0052621">
    <property type="term" value="F:diguanylate cyclase activity"/>
    <property type="evidence" value="ECO:0007669"/>
    <property type="project" value="UniProtKB-EC"/>
</dbReference>
<feature type="transmembrane region" description="Helical" evidence="6">
    <location>
        <begin position="197"/>
        <end position="218"/>
    </location>
</feature>
<dbReference type="InterPro" id="IPR029787">
    <property type="entry name" value="Nucleotide_cyclase"/>
</dbReference>
<dbReference type="Proteomes" id="UP000222768">
    <property type="component" value="Unassembled WGS sequence"/>
</dbReference>
<dbReference type="AlphaFoldDB" id="A0A855EQP1"/>
<feature type="transmembrane region" description="Helical" evidence="6">
    <location>
        <begin position="46"/>
        <end position="62"/>
    </location>
</feature>
<dbReference type="SUPFAM" id="SSF55073">
    <property type="entry name" value="Nucleotide cyclase"/>
    <property type="match status" value="1"/>
</dbReference>
<name>A0A855EQP1_9ENTR</name>
<comment type="pathway">
    <text evidence="2">Purine metabolism; 3',5'-cyclic di-GMP biosynthesis.</text>
</comment>
<dbReference type="Pfam" id="PF00990">
    <property type="entry name" value="GGDEF"/>
    <property type="match status" value="1"/>
</dbReference>
<dbReference type="SMART" id="SM00267">
    <property type="entry name" value="GGDEF"/>
    <property type="match status" value="1"/>
</dbReference>
<evidence type="ECO:0000256" key="3">
    <source>
        <dbReference type="ARBA" id="ARBA00012528"/>
    </source>
</evidence>
<dbReference type="GO" id="GO:0043709">
    <property type="term" value="P:cell adhesion involved in single-species biofilm formation"/>
    <property type="evidence" value="ECO:0007669"/>
    <property type="project" value="TreeGrafter"/>
</dbReference>
<accession>A0A855EQP1</accession>
<dbReference type="InterPro" id="IPR050469">
    <property type="entry name" value="Diguanylate_Cyclase"/>
</dbReference>
<evidence type="ECO:0000259" key="7">
    <source>
        <dbReference type="PROSITE" id="PS50887"/>
    </source>
</evidence>
<feature type="transmembrane region" description="Helical" evidence="6">
    <location>
        <begin position="230"/>
        <end position="259"/>
    </location>
</feature>
<evidence type="ECO:0000256" key="5">
    <source>
        <dbReference type="ARBA" id="ARBA00034247"/>
    </source>
</evidence>
<keyword evidence="6" id="KW-0472">Membrane</keyword>
<dbReference type="PANTHER" id="PTHR45138:SF9">
    <property type="entry name" value="DIGUANYLATE CYCLASE DGCM-RELATED"/>
    <property type="match status" value="1"/>
</dbReference>
<protein>
    <recommendedName>
        <fullName evidence="3">diguanylate cyclase</fullName>
        <ecNumber evidence="3">2.7.7.65</ecNumber>
    </recommendedName>
</protein>
<proteinExistence type="predicted"/>
<dbReference type="PROSITE" id="PS50887">
    <property type="entry name" value="GGDEF"/>
    <property type="match status" value="1"/>
</dbReference>
<feature type="transmembrane region" description="Helical" evidence="6">
    <location>
        <begin position="21"/>
        <end position="40"/>
    </location>
</feature>